<keyword evidence="6" id="KW-0813">Transport</keyword>
<dbReference type="PANTHER" id="PTHR23350:SF0">
    <property type="entry name" value="PEROXISOME BIOGENESIS FACTOR 10"/>
    <property type="match status" value="1"/>
</dbReference>
<evidence type="ECO:0000256" key="10">
    <source>
        <dbReference type="ARBA" id="ARBA00022723"/>
    </source>
</evidence>
<dbReference type="InterPro" id="IPR017907">
    <property type="entry name" value="Znf_RING_CS"/>
</dbReference>
<evidence type="ECO:0000256" key="16">
    <source>
        <dbReference type="ARBA" id="ARBA00023136"/>
    </source>
</evidence>
<evidence type="ECO:0000256" key="5">
    <source>
        <dbReference type="ARBA" id="ARBA00012483"/>
    </source>
</evidence>
<evidence type="ECO:0000256" key="1">
    <source>
        <dbReference type="ARBA" id="ARBA00000900"/>
    </source>
</evidence>
<comment type="subcellular location">
    <subcellularLocation>
        <location evidence="2">Peroxisome membrane</location>
        <topology evidence="2">Multi-pass membrane protein</topology>
    </subcellularLocation>
</comment>
<evidence type="ECO:0000256" key="19">
    <source>
        <dbReference type="PROSITE-ProRule" id="PRU00175"/>
    </source>
</evidence>
<keyword evidence="15" id="KW-1133">Transmembrane helix</keyword>
<evidence type="ECO:0000256" key="15">
    <source>
        <dbReference type="ARBA" id="ARBA00022989"/>
    </source>
</evidence>
<evidence type="ECO:0000259" key="21">
    <source>
        <dbReference type="PROSITE" id="PS50089"/>
    </source>
</evidence>
<protein>
    <recommendedName>
        <fullName evidence="5">RING-type E3 ubiquitin transferase</fullName>
        <ecNumber evidence="5">2.3.2.27</ecNumber>
    </recommendedName>
</protein>
<keyword evidence="7" id="KW-0962">Peroxisome biogenesis</keyword>
<evidence type="ECO:0000256" key="12">
    <source>
        <dbReference type="ARBA" id="ARBA00022786"/>
    </source>
</evidence>
<dbReference type="Pfam" id="PF13639">
    <property type="entry name" value="zf-RING_2"/>
    <property type="match status" value="1"/>
</dbReference>
<dbReference type="GO" id="GO:0016558">
    <property type="term" value="P:protein import into peroxisome matrix"/>
    <property type="evidence" value="ECO:0007669"/>
    <property type="project" value="InterPro"/>
</dbReference>
<dbReference type="GO" id="GO:0005778">
    <property type="term" value="C:peroxisomal membrane"/>
    <property type="evidence" value="ECO:0007669"/>
    <property type="project" value="UniProtKB-SubCell"/>
</dbReference>
<sequence length="122" mass="13561">MAGPVITRPSASATDSLAWSPCCSWASHWLCSSTTSAGNKERGRNGSATGTFRPVSGLWRPPPREPLAASCAWRRDGTPPTTPCGHLFCWECITEWCNTKAECPLCREKFQPQRLVYLRNYK</sequence>
<evidence type="ECO:0000256" key="20">
    <source>
        <dbReference type="SAM" id="MobiDB-lite"/>
    </source>
</evidence>
<accession>A0A0E9WTM6</accession>
<evidence type="ECO:0000256" key="9">
    <source>
        <dbReference type="ARBA" id="ARBA00022692"/>
    </source>
</evidence>
<evidence type="ECO:0000256" key="3">
    <source>
        <dbReference type="ARBA" id="ARBA00004906"/>
    </source>
</evidence>
<reference evidence="22" key="2">
    <citation type="journal article" date="2015" name="Fish Shellfish Immunol.">
        <title>Early steps in the European eel (Anguilla anguilla)-Vibrio vulnificus interaction in the gills: Role of the RtxA13 toxin.</title>
        <authorList>
            <person name="Callol A."/>
            <person name="Pajuelo D."/>
            <person name="Ebbesson L."/>
            <person name="Teles M."/>
            <person name="MacKenzie S."/>
            <person name="Amaro C."/>
        </authorList>
    </citation>
    <scope>NUCLEOTIDE SEQUENCE</scope>
</reference>
<dbReference type="PANTHER" id="PTHR23350">
    <property type="entry name" value="PEROXISOME ASSEMBLY PROTEIN 10"/>
    <property type="match status" value="1"/>
</dbReference>
<comment type="catalytic activity">
    <reaction evidence="1">
        <text>S-ubiquitinyl-[E2 ubiquitin-conjugating enzyme]-L-cysteine + [acceptor protein]-L-lysine = [E2 ubiquitin-conjugating enzyme]-L-cysteine + N(6)-ubiquitinyl-[acceptor protein]-L-lysine.</text>
        <dbReference type="EC" id="2.3.2.27"/>
    </reaction>
</comment>
<dbReference type="GO" id="GO:0008270">
    <property type="term" value="F:zinc ion binding"/>
    <property type="evidence" value="ECO:0007669"/>
    <property type="project" value="UniProtKB-KW"/>
</dbReference>
<keyword evidence="11 19" id="KW-0863">Zinc-finger</keyword>
<evidence type="ECO:0000256" key="17">
    <source>
        <dbReference type="ARBA" id="ARBA00023140"/>
    </source>
</evidence>
<evidence type="ECO:0000256" key="7">
    <source>
        <dbReference type="ARBA" id="ARBA00022593"/>
    </source>
</evidence>
<evidence type="ECO:0000256" key="13">
    <source>
        <dbReference type="ARBA" id="ARBA00022833"/>
    </source>
</evidence>
<evidence type="ECO:0000256" key="2">
    <source>
        <dbReference type="ARBA" id="ARBA00004585"/>
    </source>
</evidence>
<dbReference type="EMBL" id="GBXM01014813">
    <property type="protein sequence ID" value="JAH93764.1"/>
    <property type="molecule type" value="Transcribed_RNA"/>
</dbReference>
<dbReference type="Gene3D" id="3.30.40.10">
    <property type="entry name" value="Zinc/RING finger domain, C3HC4 (zinc finger)"/>
    <property type="match status" value="1"/>
</dbReference>
<keyword evidence="12" id="KW-0833">Ubl conjugation pathway</keyword>
<evidence type="ECO:0000256" key="4">
    <source>
        <dbReference type="ARBA" id="ARBA00008704"/>
    </source>
</evidence>
<dbReference type="InterPro" id="IPR001841">
    <property type="entry name" value="Znf_RING"/>
</dbReference>
<name>A0A0E9WTM6_ANGAN</name>
<comment type="similarity">
    <text evidence="4">Belongs to the pex2/pex10/pex12 family.</text>
</comment>
<proteinExistence type="inferred from homology"/>
<organism evidence="22">
    <name type="scientific">Anguilla anguilla</name>
    <name type="common">European freshwater eel</name>
    <name type="synonym">Muraena anguilla</name>
    <dbReference type="NCBI Taxonomy" id="7936"/>
    <lineage>
        <taxon>Eukaryota</taxon>
        <taxon>Metazoa</taxon>
        <taxon>Chordata</taxon>
        <taxon>Craniata</taxon>
        <taxon>Vertebrata</taxon>
        <taxon>Euteleostomi</taxon>
        <taxon>Actinopterygii</taxon>
        <taxon>Neopterygii</taxon>
        <taxon>Teleostei</taxon>
        <taxon>Anguilliformes</taxon>
        <taxon>Anguillidae</taxon>
        <taxon>Anguilla</taxon>
    </lineage>
</organism>
<keyword evidence="8" id="KW-0808">Transferase</keyword>
<dbReference type="PROSITE" id="PS50089">
    <property type="entry name" value="ZF_RING_2"/>
    <property type="match status" value="1"/>
</dbReference>
<comment type="pathway">
    <text evidence="3">Protein modification; protein ubiquitination.</text>
</comment>
<dbReference type="GO" id="GO:0061630">
    <property type="term" value="F:ubiquitin protein ligase activity"/>
    <property type="evidence" value="ECO:0007669"/>
    <property type="project" value="UniProtKB-EC"/>
</dbReference>
<dbReference type="InterPro" id="IPR013083">
    <property type="entry name" value="Znf_RING/FYVE/PHD"/>
</dbReference>
<evidence type="ECO:0000256" key="8">
    <source>
        <dbReference type="ARBA" id="ARBA00022679"/>
    </source>
</evidence>
<keyword evidence="14" id="KW-0653">Protein transport</keyword>
<feature type="region of interest" description="Disordered" evidence="20">
    <location>
        <begin position="35"/>
        <end position="61"/>
    </location>
</feature>
<keyword evidence="17" id="KW-0576">Peroxisome</keyword>
<keyword evidence="16" id="KW-0472">Membrane</keyword>
<dbReference type="SUPFAM" id="SSF57850">
    <property type="entry name" value="RING/U-box"/>
    <property type="match status" value="1"/>
</dbReference>
<evidence type="ECO:0000256" key="18">
    <source>
        <dbReference type="ARBA" id="ARBA00045271"/>
    </source>
</evidence>
<feature type="domain" description="RING-type" evidence="21">
    <location>
        <begin position="83"/>
        <end position="107"/>
    </location>
</feature>
<evidence type="ECO:0000256" key="6">
    <source>
        <dbReference type="ARBA" id="ARBA00022448"/>
    </source>
</evidence>
<evidence type="ECO:0000256" key="11">
    <source>
        <dbReference type="ARBA" id="ARBA00022771"/>
    </source>
</evidence>
<evidence type="ECO:0000313" key="22">
    <source>
        <dbReference type="EMBL" id="JAH93764.1"/>
    </source>
</evidence>
<keyword evidence="10" id="KW-0479">Metal-binding</keyword>
<evidence type="ECO:0000256" key="14">
    <source>
        <dbReference type="ARBA" id="ARBA00022927"/>
    </source>
</evidence>
<dbReference type="SMART" id="SM00184">
    <property type="entry name" value="RING"/>
    <property type="match status" value="1"/>
</dbReference>
<reference evidence="22" key="1">
    <citation type="submission" date="2014-11" db="EMBL/GenBank/DDBJ databases">
        <authorList>
            <person name="Amaro Gonzalez C."/>
        </authorList>
    </citation>
    <scope>NUCLEOTIDE SEQUENCE</scope>
</reference>
<dbReference type="PROSITE" id="PS00518">
    <property type="entry name" value="ZF_RING_1"/>
    <property type="match status" value="1"/>
</dbReference>
<comment type="function">
    <text evidence="18">E3 ubiquitin-protein ligase component of a retrotranslocation channel required for peroxisome organization by mediating export of the PEX5 receptor from peroxisomes to the cytosol, thereby promoting PEX5 recycling. The retrotranslocation channel is composed of PEX2, PEX10 and PEX12; each subunit contributing transmembrane segments that coassemble into an open channel that specifically allows the passage of PEX5 through the peroxisomal membrane. PEX10 also regulates PEX5 recycling by acting as a E3 ubiquitin-protein ligase. When PEX5 recycling is compromised, PEX10 catalyzes polyubiquitination of PEX5 during its passage through the retrotranslocation channel, leading to its degradation.</text>
</comment>
<dbReference type="EC" id="2.3.2.27" evidence="5"/>
<keyword evidence="9" id="KW-0812">Transmembrane</keyword>
<dbReference type="InterPro" id="IPR025654">
    <property type="entry name" value="PEX2/10"/>
</dbReference>
<keyword evidence="13" id="KW-0862">Zinc</keyword>
<dbReference type="AlphaFoldDB" id="A0A0E9WTM6"/>